<evidence type="ECO:0008006" key="6">
    <source>
        <dbReference type="Google" id="ProtNLM"/>
    </source>
</evidence>
<evidence type="ECO:0000313" key="5">
    <source>
        <dbReference type="Proteomes" id="UP000281261"/>
    </source>
</evidence>
<sequence>MEILFVIDYLVLKTGGPRFLISVFDILSKNGYRIHIITGYVEDDIYKYYKNFDIHDLGVYNYECAPLLSTQPVNVIKFLLNAQRAVNRLSKILNIDLIHLNSHIPVLLSYSCAFTMSTPIVCSIHHLENINQFTTLVGRMGKVMFQDMFEINAPCAAIHVPSEYVKEEIKKHRISRQPPIVVIPPGIEVENYFRLSRKIEEGLFVMIGRLEKRKHYEHAITAFRTVVKYKPNYKLIIIGEGPLRHELIRLIKRYNLETNVFLLGSVDEKTKLDLLSKAEALIHLGYPEGLGISVLEALAAGVPIIAYDVLPLNELVKHGITGVLVRKDDIMRLAKEIARFDRHFFNQEILRAAVKNYDINIIAKKFVMLYDMLACYRKIGR</sequence>
<keyword evidence="1" id="KW-0808">Transferase</keyword>
<evidence type="ECO:0000313" key="4">
    <source>
        <dbReference type="EMBL" id="RLC36961.1"/>
    </source>
</evidence>
<feature type="domain" description="Glycosyltransferase subfamily 4-like N-terminal" evidence="3">
    <location>
        <begin position="26"/>
        <end position="190"/>
    </location>
</feature>
<evidence type="ECO:0000259" key="2">
    <source>
        <dbReference type="Pfam" id="PF00534"/>
    </source>
</evidence>
<comment type="caution">
    <text evidence="4">The sequence shown here is derived from an EMBL/GenBank/DDBJ whole genome shotgun (WGS) entry which is preliminary data.</text>
</comment>
<dbReference type="InterPro" id="IPR028098">
    <property type="entry name" value="Glyco_trans_4-like_N"/>
</dbReference>
<protein>
    <recommendedName>
        <fullName evidence="6">Glycosyltransferase family 1 protein</fullName>
    </recommendedName>
</protein>
<dbReference type="SUPFAM" id="SSF53756">
    <property type="entry name" value="UDP-Glycosyltransferase/glycogen phosphorylase"/>
    <property type="match status" value="1"/>
</dbReference>
<dbReference type="Gene3D" id="3.40.50.2000">
    <property type="entry name" value="Glycogen Phosphorylase B"/>
    <property type="match status" value="2"/>
</dbReference>
<dbReference type="AlphaFoldDB" id="A0A420ZCH6"/>
<dbReference type="InterPro" id="IPR001296">
    <property type="entry name" value="Glyco_trans_1"/>
</dbReference>
<accession>A0A420ZCH6</accession>
<dbReference type="EMBL" id="QMNG01000018">
    <property type="protein sequence ID" value="RLC36961.1"/>
    <property type="molecule type" value="Genomic_DNA"/>
</dbReference>
<organism evidence="4 5">
    <name type="scientific">candidate division Kazan bacterium</name>
    <dbReference type="NCBI Taxonomy" id="2202143"/>
    <lineage>
        <taxon>Bacteria</taxon>
        <taxon>Bacteria division Kazan-3B-28</taxon>
    </lineage>
</organism>
<evidence type="ECO:0000259" key="3">
    <source>
        <dbReference type="Pfam" id="PF13439"/>
    </source>
</evidence>
<name>A0A420ZCH6_UNCK3</name>
<dbReference type="Pfam" id="PF00534">
    <property type="entry name" value="Glycos_transf_1"/>
    <property type="match status" value="1"/>
</dbReference>
<dbReference type="PANTHER" id="PTHR46401:SF2">
    <property type="entry name" value="GLYCOSYLTRANSFERASE WBBK-RELATED"/>
    <property type="match status" value="1"/>
</dbReference>
<dbReference type="PANTHER" id="PTHR46401">
    <property type="entry name" value="GLYCOSYLTRANSFERASE WBBK-RELATED"/>
    <property type="match status" value="1"/>
</dbReference>
<reference evidence="4 5" key="1">
    <citation type="submission" date="2018-06" db="EMBL/GenBank/DDBJ databases">
        <title>Extensive metabolic versatility and redundancy in microbially diverse, dynamic hydrothermal sediments.</title>
        <authorList>
            <person name="Dombrowski N."/>
            <person name="Teske A."/>
            <person name="Baker B.J."/>
        </authorList>
    </citation>
    <scope>NUCLEOTIDE SEQUENCE [LARGE SCALE GENOMIC DNA]</scope>
    <source>
        <strain evidence="4">B79_G16</strain>
    </source>
</reference>
<feature type="domain" description="Glycosyl transferase family 1" evidence="2">
    <location>
        <begin position="200"/>
        <end position="340"/>
    </location>
</feature>
<dbReference type="CDD" id="cd03801">
    <property type="entry name" value="GT4_PimA-like"/>
    <property type="match status" value="1"/>
</dbReference>
<gene>
    <name evidence="4" type="ORF">DRH29_03365</name>
</gene>
<proteinExistence type="predicted"/>
<dbReference type="GO" id="GO:0016757">
    <property type="term" value="F:glycosyltransferase activity"/>
    <property type="evidence" value="ECO:0007669"/>
    <property type="project" value="InterPro"/>
</dbReference>
<evidence type="ECO:0000256" key="1">
    <source>
        <dbReference type="ARBA" id="ARBA00022679"/>
    </source>
</evidence>
<dbReference type="Pfam" id="PF13439">
    <property type="entry name" value="Glyco_transf_4"/>
    <property type="match status" value="1"/>
</dbReference>
<dbReference type="Proteomes" id="UP000281261">
    <property type="component" value="Unassembled WGS sequence"/>
</dbReference>